<keyword evidence="13" id="KW-1185">Reference proteome</keyword>
<dbReference type="SUPFAM" id="SSF103054">
    <property type="entry name" value="General secretion pathway protein M, EpsM"/>
    <property type="match status" value="1"/>
</dbReference>
<name>A0A918RTM9_9GAMM</name>
<dbReference type="PIRSF" id="PIRSF006291">
    <property type="entry name" value="GspM"/>
    <property type="match status" value="1"/>
</dbReference>
<evidence type="ECO:0000313" key="13">
    <source>
        <dbReference type="Proteomes" id="UP000614811"/>
    </source>
</evidence>
<evidence type="ECO:0000256" key="1">
    <source>
        <dbReference type="ARBA" id="ARBA00004377"/>
    </source>
</evidence>
<keyword evidence="5 10" id="KW-0997">Cell inner membrane</keyword>
<dbReference type="Proteomes" id="UP000614811">
    <property type="component" value="Unassembled WGS sequence"/>
</dbReference>
<evidence type="ECO:0000256" key="3">
    <source>
        <dbReference type="ARBA" id="ARBA00022448"/>
    </source>
</evidence>
<feature type="transmembrane region" description="Helical" evidence="11">
    <location>
        <begin position="17"/>
        <end position="36"/>
    </location>
</feature>
<comment type="similarity">
    <text evidence="2 10">Belongs to the GSP M family.</text>
</comment>
<gene>
    <name evidence="12" type="ORF">GCM10008090_18590</name>
</gene>
<reference evidence="12" key="1">
    <citation type="journal article" date="2014" name="Int. J. Syst. Evol. Microbiol.">
        <title>Complete genome sequence of Corynebacterium casei LMG S-19264T (=DSM 44701T), isolated from a smear-ripened cheese.</title>
        <authorList>
            <consortium name="US DOE Joint Genome Institute (JGI-PGF)"/>
            <person name="Walter F."/>
            <person name="Albersmeier A."/>
            <person name="Kalinowski J."/>
            <person name="Ruckert C."/>
        </authorList>
    </citation>
    <scope>NUCLEOTIDE SEQUENCE</scope>
    <source>
        <strain evidence="12">KCTC 12711</strain>
    </source>
</reference>
<keyword evidence="6 11" id="KW-0812">Transmembrane</keyword>
<evidence type="ECO:0000256" key="5">
    <source>
        <dbReference type="ARBA" id="ARBA00022519"/>
    </source>
</evidence>
<keyword evidence="7 10" id="KW-0653">Protein transport</keyword>
<comment type="subcellular location">
    <subcellularLocation>
        <location evidence="1">Cell inner membrane</location>
        <topology evidence="1">Single-pass membrane protein</topology>
    </subcellularLocation>
</comment>
<evidence type="ECO:0000313" key="12">
    <source>
        <dbReference type="EMBL" id="GHA08950.1"/>
    </source>
</evidence>
<evidence type="ECO:0000256" key="9">
    <source>
        <dbReference type="ARBA" id="ARBA00023136"/>
    </source>
</evidence>
<dbReference type="GO" id="GO:0015628">
    <property type="term" value="P:protein secretion by the type II secretion system"/>
    <property type="evidence" value="ECO:0007669"/>
    <property type="project" value="InterPro"/>
</dbReference>
<dbReference type="Pfam" id="PF04612">
    <property type="entry name" value="T2SSM"/>
    <property type="match status" value="1"/>
</dbReference>
<keyword evidence="4 10" id="KW-1003">Cell membrane</keyword>
<organism evidence="12 13">
    <name type="scientific">Arenicella chitinivorans</name>
    <dbReference type="NCBI Taxonomy" id="1329800"/>
    <lineage>
        <taxon>Bacteria</taxon>
        <taxon>Pseudomonadati</taxon>
        <taxon>Pseudomonadota</taxon>
        <taxon>Gammaproteobacteria</taxon>
        <taxon>Arenicellales</taxon>
        <taxon>Arenicellaceae</taxon>
        <taxon>Arenicella</taxon>
    </lineage>
</organism>
<evidence type="ECO:0000256" key="6">
    <source>
        <dbReference type="ARBA" id="ARBA00022692"/>
    </source>
</evidence>
<keyword evidence="8 11" id="KW-1133">Transmembrane helix</keyword>
<comment type="caution">
    <text evidence="12">The sequence shown here is derived from an EMBL/GenBank/DDBJ whole genome shotgun (WGS) entry which is preliminary data.</text>
</comment>
<evidence type="ECO:0000256" key="8">
    <source>
        <dbReference type="ARBA" id="ARBA00022989"/>
    </source>
</evidence>
<dbReference type="RefSeq" id="WP_189400100.1">
    <property type="nucleotide sequence ID" value="NZ_BMXA01000002.1"/>
</dbReference>
<comment type="function">
    <text evidence="10">Inner membrane component of the type II secretion system required for the energy-dependent secretion of extracellular factors such as proteases and toxins from the periplasm.</text>
</comment>
<dbReference type="AlphaFoldDB" id="A0A918RTM9"/>
<keyword evidence="9 10" id="KW-0472">Membrane</keyword>
<keyword evidence="3 10" id="KW-0813">Transport</keyword>
<reference evidence="12" key="2">
    <citation type="submission" date="2020-09" db="EMBL/GenBank/DDBJ databases">
        <authorList>
            <person name="Sun Q."/>
            <person name="Kim S."/>
        </authorList>
    </citation>
    <scope>NUCLEOTIDE SEQUENCE</scope>
    <source>
        <strain evidence="12">KCTC 12711</strain>
    </source>
</reference>
<dbReference type="GO" id="GO:0005886">
    <property type="term" value="C:plasma membrane"/>
    <property type="evidence" value="ECO:0007669"/>
    <property type="project" value="UniProtKB-SubCell"/>
</dbReference>
<evidence type="ECO:0000256" key="7">
    <source>
        <dbReference type="ARBA" id="ARBA00022927"/>
    </source>
</evidence>
<sequence length="165" mass="18923">MDKLKKYWLGLQERERITLGIGGMLAFLIVFYMAIWRPWHHAIDYMENSVQALRSNLVWMRQQSDMLAAGGATASKPQIRGANQSLISVIEQTANRQKISQSIQQLTPSANGAEVRVVLEDVNFNLWITWIDSLFKQYGVDIKQITAERVEDKPNTAEIRVTFVR</sequence>
<dbReference type="EMBL" id="BMXA01000002">
    <property type="protein sequence ID" value="GHA08950.1"/>
    <property type="molecule type" value="Genomic_DNA"/>
</dbReference>
<evidence type="ECO:0000256" key="10">
    <source>
        <dbReference type="PIRNR" id="PIRNR006291"/>
    </source>
</evidence>
<evidence type="ECO:0000256" key="4">
    <source>
        <dbReference type="ARBA" id="ARBA00022475"/>
    </source>
</evidence>
<dbReference type="Gene3D" id="3.30.1360.100">
    <property type="entry name" value="General secretion pathway protein M, EpsM"/>
    <property type="match status" value="1"/>
</dbReference>
<evidence type="ECO:0000256" key="2">
    <source>
        <dbReference type="ARBA" id="ARBA00010637"/>
    </source>
</evidence>
<proteinExistence type="inferred from homology"/>
<accession>A0A918RTM9</accession>
<dbReference type="GO" id="GO:0015627">
    <property type="term" value="C:type II protein secretion system complex"/>
    <property type="evidence" value="ECO:0007669"/>
    <property type="project" value="InterPro"/>
</dbReference>
<evidence type="ECO:0000256" key="11">
    <source>
        <dbReference type="SAM" id="Phobius"/>
    </source>
</evidence>
<dbReference type="InterPro" id="IPR007690">
    <property type="entry name" value="T2SS_GspM"/>
</dbReference>
<protein>
    <recommendedName>
        <fullName evidence="10">Type II secretion system protein M</fullName>
        <shortName evidence="10">T2SS protein M</shortName>
    </recommendedName>
    <alternativeName>
        <fullName evidence="10">General secretion pathway protein M</fullName>
    </alternativeName>
</protein>
<dbReference type="InterPro" id="IPR023229">
    <property type="entry name" value="T2SS_M_periplasmic_sf"/>
</dbReference>